<gene>
    <name evidence="2" type="ORF">K1I37_16745</name>
</gene>
<dbReference type="EMBL" id="CP080467">
    <property type="protein sequence ID" value="UNO48302.1"/>
    <property type="molecule type" value="Genomic_DNA"/>
</dbReference>
<dbReference type="InterPro" id="IPR001633">
    <property type="entry name" value="EAL_dom"/>
</dbReference>
<evidence type="ECO:0000259" key="1">
    <source>
        <dbReference type="PROSITE" id="PS50883"/>
    </source>
</evidence>
<dbReference type="CDD" id="cd01948">
    <property type="entry name" value="EAL"/>
    <property type="match status" value="1"/>
</dbReference>
<accession>A0A9E6ZFT9</accession>
<evidence type="ECO:0000313" key="2">
    <source>
        <dbReference type="EMBL" id="UNO48302.1"/>
    </source>
</evidence>
<dbReference type="GO" id="GO:0071111">
    <property type="term" value="F:cyclic-guanylate-specific phosphodiesterase activity"/>
    <property type="evidence" value="ECO:0007669"/>
    <property type="project" value="InterPro"/>
</dbReference>
<protein>
    <submittedName>
        <fullName evidence="2">EAL domain-containing protein</fullName>
    </submittedName>
</protein>
<dbReference type="Gene3D" id="3.20.20.450">
    <property type="entry name" value="EAL domain"/>
    <property type="match status" value="1"/>
</dbReference>
<dbReference type="InterPro" id="IPR050706">
    <property type="entry name" value="Cyclic-di-GMP_PDE-like"/>
</dbReference>
<keyword evidence="3" id="KW-1185">Reference proteome</keyword>
<dbReference type="OrthoDB" id="581425at2"/>
<dbReference type="AlphaFoldDB" id="A0A9E6ZFT9"/>
<dbReference type="PANTHER" id="PTHR33121">
    <property type="entry name" value="CYCLIC DI-GMP PHOSPHODIESTERASE PDEF"/>
    <property type="match status" value="1"/>
</dbReference>
<organism evidence="2 3">
    <name type="scientific">Alicyclobacillus acidoterrestris (strain ATCC 49025 / DSM 3922 / CIP 106132 / NCIMB 13137 / GD3B)</name>
    <dbReference type="NCBI Taxonomy" id="1356854"/>
    <lineage>
        <taxon>Bacteria</taxon>
        <taxon>Bacillati</taxon>
        <taxon>Bacillota</taxon>
        <taxon>Bacilli</taxon>
        <taxon>Bacillales</taxon>
        <taxon>Alicyclobacillaceae</taxon>
        <taxon>Alicyclobacillus</taxon>
    </lineage>
</organism>
<dbReference type="Proteomes" id="UP000829401">
    <property type="component" value="Chromosome"/>
</dbReference>
<dbReference type="SUPFAM" id="SSF141868">
    <property type="entry name" value="EAL domain-like"/>
    <property type="match status" value="1"/>
</dbReference>
<dbReference type="Pfam" id="PF00563">
    <property type="entry name" value="EAL"/>
    <property type="match status" value="1"/>
</dbReference>
<proteinExistence type="predicted"/>
<dbReference type="InterPro" id="IPR035919">
    <property type="entry name" value="EAL_sf"/>
</dbReference>
<dbReference type="KEGG" id="aaco:K1I37_16745"/>
<dbReference type="PANTHER" id="PTHR33121:SF76">
    <property type="entry name" value="SIGNALING PROTEIN"/>
    <property type="match status" value="1"/>
</dbReference>
<dbReference type="RefSeq" id="WP_152498778.1">
    <property type="nucleotide sequence ID" value="NZ_AURB01000126.1"/>
</dbReference>
<sequence>MTKHTAGLVYNGNLSPSLKRSEFASLIHTNSLHTVFQPIMSHRDRDIFAYEALSRPTLNGVGIPPDTWFDLAVQYELTAQADLVAIESALSNYAQTALADKRPLFINVTPNSLLERGFLASFEQIVDKHRLHATQIVIELTESSLADPLALKNSVVYLQTQGFRVALDDLGRGGASLLAMVELQPDFIKIDRTIVQGIAHSPSRFRLITLLASYAEVNGVIGEGVETESDVEALHLTGTYLSQGYYWSYPVQASVLETQTIDDKLWPKFIHHTVMKGDVSS</sequence>
<dbReference type="PROSITE" id="PS50883">
    <property type="entry name" value="EAL"/>
    <property type="match status" value="1"/>
</dbReference>
<reference evidence="3" key="1">
    <citation type="journal article" date="2022" name="G3 (Bethesda)">
        <title>Unveiling the complete genome sequence of Alicyclobacillus acidoterrestris DSM 3922T, a taint-producing strain.</title>
        <authorList>
            <person name="Leonardo I.C."/>
            <person name="Barreto Crespo M.T."/>
            <person name="Gaspar F.B."/>
        </authorList>
    </citation>
    <scope>NUCLEOTIDE SEQUENCE [LARGE SCALE GENOMIC DNA]</scope>
    <source>
        <strain evidence="3">DSM 3922</strain>
    </source>
</reference>
<evidence type="ECO:0000313" key="3">
    <source>
        <dbReference type="Proteomes" id="UP000829401"/>
    </source>
</evidence>
<feature type="domain" description="EAL" evidence="1">
    <location>
        <begin position="15"/>
        <end position="264"/>
    </location>
</feature>
<dbReference type="SMART" id="SM00052">
    <property type="entry name" value="EAL"/>
    <property type="match status" value="1"/>
</dbReference>
<name>A0A9E6ZFT9_ALIAG</name>